<evidence type="ECO:0000313" key="9">
    <source>
        <dbReference type="EMBL" id="ARN57746.1"/>
    </source>
</evidence>
<dbReference type="InterPro" id="IPR019533">
    <property type="entry name" value="Peptidase_S26"/>
</dbReference>
<dbReference type="CDD" id="cd06530">
    <property type="entry name" value="S26_SPase_I"/>
    <property type="match status" value="1"/>
</dbReference>
<comment type="subcellular location">
    <subcellularLocation>
        <location evidence="7">Membrane</location>
        <topology evidence="7">Single-pass type II membrane protein</topology>
    </subcellularLocation>
</comment>
<dbReference type="Proteomes" id="UP000193334">
    <property type="component" value="Chromosome"/>
</dbReference>
<evidence type="ECO:0000256" key="4">
    <source>
        <dbReference type="ARBA" id="ARBA00019232"/>
    </source>
</evidence>
<dbReference type="EC" id="3.4.21.89" evidence="3 7"/>
<feature type="domain" description="Peptidase S26" evidence="8">
    <location>
        <begin position="392"/>
        <end position="445"/>
    </location>
</feature>
<name>A0A1W6LPR2_9BACT</name>
<dbReference type="PROSITE" id="PS00760">
    <property type="entry name" value="SPASE_I_2"/>
    <property type="match status" value="1"/>
</dbReference>
<feature type="transmembrane region" description="Helical" evidence="7">
    <location>
        <begin position="6"/>
        <end position="26"/>
    </location>
</feature>
<reference evidence="10" key="1">
    <citation type="submission" date="2017-04" db="EMBL/GenBank/DDBJ databases">
        <title>Comparative genomics and description of representatives of a novel lineage of planctomycetes thriving in anoxic sediments.</title>
        <authorList>
            <person name="Spring S."/>
            <person name="Bunk B."/>
            <person name="Sproer C."/>
        </authorList>
    </citation>
    <scope>NUCLEOTIDE SEQUENCE [LARGE SCALE GENOMIC DNA]</scope>
    <source>
        <strain evidence="10">ST-PulAB-D4</strain>
    </source>
</reference>
<dbReference type="AlphaFoldDB" id="A0A1W6LPR2"/>
<comment type="catalytic activity">
    <reaction evidence="1 7">
        <text>Cleavage of hydrophobic, N-terminal signal or leader sequences from secreted and periplasmic proteins.</text>
        <dbReference type="EC" id="3.4.21.89"/>
    </reaction>
</comment>
<evidence type="ECO:0000256" key="5">
    <source>
        <dbReference type="ARBA" id="ARBA00022801"/>
    </source>
</evidence>
<evidence type="ECO:0000256" key="2">
    <source>
        <dbReference type="ARBA" id="ARBA00009370"/>
    </source>
</evidence>
<evidence type="ECO:0000313" key="10">
    <source>
        <dbReference type="Proteomes" id="UP000193334"/>
    </source>
</evidence>
<feature type="active site" evidence="6">
    <location>
        <position position="40"/>
    </location>
</feature>
<evidence type="ECO:0000256" key="7">
    <source>
        <dbReference type="RuleBase" id="RU362042"/>
    </source>
</evidence>
<dbReference type="KEGG" id="pbp:STSP1_02169"/>
<feature type="domain" description="Peptidase S26" evidence="8">
    <location>
        <begin position="97"/>
        <end position="159"/>
    </location>
</feature>
<dbReference type="GO" id="GO:0006465">
    <property type="term" value="P:signal peptide processing"/>
    <property type="evidence" value="ECO:0007669"/>
    <property type="project" value="InterPro"/>
</dbReference>
<dbReference type="NCBIfam" id="TIGR02227">
    <property type="entry name" value="sigpep_I_bact"/>
    <property type="match status" value="1"/>
</dbReference>
<keyword evidence="5 7" id="KW-0378">Hydrolase</keyword>
<sequence>MKKTPLAAFAGAIEWIVVALVFALIFRGFVVEAFKIPTGSMAPTLRGDHFHLTCHQCGKQFDVGFQAGRNRNPNIAKFTKCPVCGYLQRVAARRTGGDRILVLKSLYQFREPERWDVFVFKNPTEPNINYIKRLVGLPGETIHLYDGDLFIDGEIARKPERVLEEMWMPVYSSDFLPARPDQPKFSKDGAKWERPLKEEGGNWSYSRQGRIISCSSEGISELQYDSDTGNGFGAYYAYNASPAYPGEICSDLKMEYQAQVSGDTLKVGASIRKYGRVYRGLVDLEKQKMFLIKSYSGKEQVLASRDIPELEGERSVPLSFNNADYRLSLSFGECSLEHILGSKIGDIGKARDNRKPQISLLSSGDAVFRHINIWRDMHYITYGVKRGDEPFELGEDEFFACGDNSPSSADSRLWDIEGIGNNGDRFPIGVVPREYVSGRAFMVYWPGSLKFKPEGKLPIPNIGQMRLIYGG</sequence>
<comment type="similarity">
    <text evidence="2 7">Belongs to the peptidase S26 family.</text>
</comment>
<keyword evidence="7" id="KW-1133">Transmembrane helix</keyword>
<keyword evidence="7" id="KW-0812">Transmembrane</keyword>
<dbReference type="InterPro" id="IPR000223">
    <property type="entry name" value="Pept_S26A_signal_pept_1"/>
</dbReference>
<dbReference type="EMBL" id="CP021023">
    <property type="protein sequence ID" value="ARN57746.1"/>
    <property type="molecule type" value="Genomic_DNA"/>
</dbReference>
<keyword evidence="7" id="KW-0472">Membrane</keyword>
<protein>
    <recommendedName>
        <fullName evidence="4 7">Signal peptidase I</fullName>
        <ecNumber evidence="3 7">3.4.21.89</ecNumber>
    </recommendedName>
</protein>
<dbReference type="GO" id="GO:0016020">
    <property type="term" value="C:membrane"/>
    <property type="evidence" value="ECO:0007669"/>
    <property type="project" value="UniProtKB-SubCell"/>
</dbReference>
<evidence type="ECO:0000256" key="3">
    <source>
        <dbReference type="ARBA" id="ARBA00013208"/>
    </source>
</evidence>
<proteinExistence type="inferred from homology"/>
<evidence type="ECO:0000256" key="6">
    <source>
        <dbReference type="PIRSR" id="PIRSR600223-1"/>
    </source>
</evidence>
<keyword evidence="10" id="KW-1185">Reference proteome</keyword>
<dbReference type="PANTHER" id="PTHR43390:SF1">
    <property type="entry name" value="CHLOROPLAST PROCESSING PEPTIDASE"/>
    <property type="match status" value="1"/>
</dbReference>
<dbReference type="SUPFAM" id="SSF51306">
    <property type="entry name" value="LexA/Signal peptidase"/>
    <property type="match status" value="2"/>
</dbReference>
<dbReference type="OrthoDB" id="9802919at2"/>
<dbReference type="STRING" id="1941349.STSP1_02169"/>
<dbReference type="Pfam" id="PF10502">
    <property type="entry name" value="Peptidase_S26"/>
    <property type="match status" value="3"/>
</dbReference>
<dbReference type="PRINTS" id="PR00727">
    <property type="entry name" value="LEADERPTASE"/>
</dbReference>
<accession>A0A1W6LPR2</accession>
<dbReference type="Gene3D" id="2.10.109.10">
    <property type="entry name" value="Umud Fragment, subunit A"/>
    <property type="match status" value="2"/>
</dbReference>
<dbReference type="GO" id="GO:0009003">
    <property type="term" value="F:signal peptidase activity"/>
    <property type="evidence" value="ECO:0007669"/>
    <property type="project" value="UniProtKB-EC"/>
</dbReference>
<evidence type="ECO:0000256" key="1">
    <source>
        <dbReference type="ARBA" id="ARBA00000677"/>
    </source>
</evidence>
<organism evidence="9 10">
    <name type="scientific">Sedimentisphaera salicampi</name>
    <dbReference type="NCBI Taxonomy" id="1941349"/>
    <lineage>
        <taxon>Bacteria</taxon>
        <taxon>Pseudomonadati</taxon>
        <taxon>Planctomycetota</taxon>
        <taxon>Phycisphaerae</taxon>
        <taxon>Sedimentisphaerales</taxon>
        <taxon>Sedimentisphaeraceae</taxon>
        <taxon>Sedimentisphaera</taxon>
    </lineage>
</organism>
<feature type="domain" description="Peptidase S26" evidence="8">
    <location>
        <begin position="13"/>
        <end position="49"/>
    </location>
</feature>
<keyword evidence="7" id="KW-0645">Protease</keyword>
<gene>
    <name evidence="9" type="primary">lepB</name>
    <name evidence="9" type="ORF">STSP1_02169</name>
</gene>
<feature type="active site" evidence="6">
    <location>
        <position position="132"/>
    </location>
</feature>
<dbReference type="RefSeq" id="WP_094760314.1">
    <property type="nucleotide sequence ID" value="NZ_CP021023.1"/>
</dbReference>
<dbReference type="InterPro" id="IPR036286">
    <property type="entry name" value="LexA/Signal_pep-like_sf"/>
</dbReference>
<dbReference type="InterPro" id="IPR019757">
    <property type="entry name" value="Pept_S26A_signal_pept_1_Lys-AS"/>
</dbReference>
<evidence type="ECO:0000259" key="8">
    <source>
        <dbReference type="Pfam" id="PF10502"/>
    </source>
</evidence>
<dbReference type="PANTHER" id="PTHR43390">
    <property type="entry name" value="SIGNAL PEPTIDASE I"/>
    <property type="match status" value="1"/>
</dbReference>
<dbReference type="GO" id="GO:0004252">
    <property type="term" value="F:serine-type endopeptidase activity"/>
    <property type="evidence" value="ECO:0007669"/>
    <property type="project" value="InterPro"/>
</dbReference>